<dbReference type="InterPro" id="IPR044539">
    <property type="entry name" value="Pch2-like"/>
</dbReference>
<dbReference type="PANTHER" id="PTHR45991:SF1">
    <property type="entry name" value="PACHYTENE CHECKPOINT PROTEIN 2 HOMOLOG"/>
    <property type="match status" value="1"/>
</dbReference>
<dbReference type="GO" id="GO:0005694">
    <property type="term" value="C:chromosome"/>
    <property type="evidence" value="ECO:0007669"/>
    <property type="project" value="TreeGrafter"/>
</dbReference>
<dbReference type="GO" id="GO:0051598">
    <property type="term" value="P:meiotic recombination checkpoint signaling"/>
    <property type="evidence" value="ECO:0007669"/>
    <property type="project" value="TreeGrafter"/>
</dbReference>
<dbReference type="Gene3D" id="3.40.50.300">
    <property type="entry name" value="P-loop containing nucleotide triphosphate hydrolases"/>
    <property type="match status" value="1"/>
</dbReference>
<keyword evidence="2 5" id="KW-0547">Nucleotide-binding</keyword>
<feature type="domain" description="AAA+ ATPase" evidence="6">
    <location>
        <begin position="154"/>
        <end position="306"/>
    </location>
</feature>
<dbReference type="GO" id="GO:0016887">
    <property type="term" value="F:ATP hydrolysis activity"/>
    <property type="evidence" value="ECO:0007669"/>
    <property type="project" value="InterPro"/>
</dbReference>
<evidence type="ECO:0000256" key="4">
    <source>
        <dbReference type="ARBA" id="ARBA00023254"/>
    </source>
</evidence>
<dbReference type="InterPro" id="IPR058249">
    <property type="entry name" value="Pch2_C"/>
</dbReference>
<accession>A0A8S4FGQ0</accession>
<dbReference type="InterPro" id="IPR003959">
    <property type="entry name" value="ATPase_AAA_core"/>
</dbReference>
<name>A0A8S4FGQ0_PLUXY</name>
<dbReference type="InterPro" id="IPR027417">
    <property type="entry name" value="P-loop_NTPase"/>
</dbReference>
<dbReference type="GO" id="GO:0005524">
    <property type="term" value="F:ATP binding"/>
    <property type="evidence" value="ECO:0007669"/>
    <property type="project" value="UniProtKB-KW"/>
</dbReference>
<dbReference type="PROSITE" id="PS00674">
    <property type="entry name" value="AAA"/>
    <property type="match status" value="1"/>
</dbReference>
<proteinExistence type="inferred from homology"/>
<dbReference type="SUPFAM" id="SSF52540">
    <property type="entry name" value="P-loop containing nucleoside triphosphate hydrolases"/>
    <property type="match status" value="1"/>
</dbReference>
<comment type="similarity">
    <text evidence="1">Belongs to the AAA ATPase family. PCH2 subfamily.</text>
</comment>
<dbReference type="GO" id="GO:0005634">
    <property type="term" value="C:nucleus"/>
    <property type="evidence" value="ECO:0007669"/>
    <property type="project" value="TreeGrafter"/>
</dbReference>
<dbReference type="GO" id="GO:0007131">
    <property type="term" value="P:reciprocal meiotic recombination"/>
    <property type="evidence" value="ECO:0007669"/>
    <property type="project" value="TreeGrafter"/>
</dbReference>
<sequence>MNPSLHVEIVKKPHSTANDTYIIGLVNSYLLNFLSLTPGATLKGFENYPDIEEHVNSVTICDVDYKTPVQMSKTKLVYHCYTLDALGPETDTITDGTSGEELPSAEMWSLPCEEFDGLWASLIYDTKVKEDTLRFVETAFEFSDRRVDTNLISCNRVVLLHGPPGTGKTSLCKALAQKLAIRMRDRFPRARLLEINSHSLFSKWFSESGKLVFKLFDKILEIVEDTELLACVLIDEVESLTHARKAALSGLEPSDSLRVVNAILTQLDRIRRHPNVLVLTTSNVTEAIDVAFVDRADIKRYVGPPSQYAAFEILRGCCEELMTRNIVYPHERLFDMKVLKDSNFPESDAASPSYLLMEIAKEAANSEFSARSLRRLPFLARALYSHDKPNLTEFLHALKMALEQYQFDTTAFNSKDKSDKENQAPITNGH</sequence>
<dbReference type="CDD" id="cd19508">
    <property type="entry name" value="RecA-like_Pch2-like"/>
    <property type="match status" value="1"/>
</dbReference>
<dbReference type="InterPro" id="IPR003960">
    <property type="entry name" value="ATPase_AAA_CS"/>
</dbReference>
<evidence type="ECO:0000313" key="8">
    <source>
        <dbReference type="Proteomes" id="UP000653454"/>
    </source>
</evidence>
<protein>
    <submittedName>
        <fullName evidence="7">(diamondback moth) hypothetical protein</fullName>
    </submittedName>
</protein>
<evidence type="ECO:0000256" key="5">
    <source>
        <dbReference type="RuleBase" id="RU003651"/>
    </source>
</evidence>
<keyword evidence="4" id="KW-0469">Meiosis</keyword>
<evidence type="ECO:0000259" key="6">
    <source>
        <dbReference type="SMART" id="SM00382"/>
    </source>
</evidence>
<evidence type="ECO:0000256" key="3">
    <source>
        <dbReference type="ARBA" id="ARBA00022840"/>
    </source>
</evidence>
<dbReference type="AlphaFoldDB" id="A0A8S4FGQ0"/>
<dbReference type="InterPro" id="IPR003593">
    <property type="entry name" value="AAA+_ATPase"/>
</dbReference>
<comment type="caution">
    <text evidence="7">The sequence shown here is derived from an EMBL/GenBank/DDBJ whole genome shotgun (WGS) entry which is preliminary data.</text>
</comment>
<dbReference type="Pfam" id="PF23242">
    <property type="entry name" value="AAA_lid_TRIP13_C"/>
    <property type="match status" value="1"/>
</dbReference>
<dbReference type="PANTHER" id="PTHR45991">
    <property type="entry name" value="PACHYTENE CHECKPOINT PROTEIN 2"/>
    <property type="match status" value="1"/>
</dbReference>
<keyword evidence="3 5" id="KW-0067">ATP-binding</keyword>
<organism evidence="7 8">
    <name type="scientific">Plutella xylostella</name>
    <name type="common">Diamondback moth</name>
    <name type="synonym">Plutella maculipennis</name>
    <dbReference type="NCBI Taxonomy" id="51655"/>
    <lineage>
        <taxon>Eukaryota</taxon>
        <taxon>Metazoa</taxon>
        <taxon>Ecdysozoa</taxon>
        <taxon>Arthropoda</taxon>
        <taxon>Hexapoda</taxon>
        <taxon>Insecta</taxon>
        <taxon>Pterygota</taxon>
        <taxon>Neoptera</taxon>
        <taxon>Endopterygota</taxon>
        <taxon>Lepidoptera</taxon>
        <taxon>Glossata</taxon>
        <taxon>Ditrysia</taxon>
        <taxon>Yponomeutoidea</taxon>
        <taxon>Plutellidae</taxon>
        <taxon>Plutella</taxon>
    </lineage>
</organism>
<gene>
    <name evidence="7" type="ORF">PLXY2_LOCUS8563</name>
</gene>
<dbReference type="SMART" id="SM00382">
    <property type="entry name" value="AAA"/>
    <property type="match status" value="1"/>
</dbReference>
<evidence type="ECO:0000256" key="2">
    <source>
        <dbReference type="ARBA" id="ARBA00022741"/>
    </source>
</evidence>
<reference evidence="7" key="1">
    <citation type="submission" date="2020-11" db="EMBL/GenBank/DDBJ databases">
        <authorList>
            <person name="Whiteford S."/>
        </authorList>
    </citation>
    <scope>NUCLEOTIDE SEQUENCE</scope>
</reference>
<dbReference type="Pfam" id="PF23563">
    <property type="entry name" value="TRIP13_N"/>
    <property type="match status" value="1"/>
</dbReference>
<dbReference type="EMBL" id="CAJHNJ030000032">
    <property type="protein sequence ID" value="CAG9126388.1"/>
    <property type="molecule type" value="Genomic_DNA"/>
</dbReference>
<evidence type="ECO:0000313" key="7">
    <source>
        <dbReference type="EMBL" id="CAG9126388.1"/>
    </source>
</evidence>
<dbReference type="FunFam" id="3.40.50.300:FF:001494">
    <property type="entry name" value="Pachytene checkpoint component Pch2"/>
    <property type="match status" value="1"/>
</dbReference>
<keyword evidence="8" id="KW-1185">Reference proteome</keyword>
<dbReference type="Pfam" id="PF00004">
    <property type="entry name" value="AAA"/>
    <property type="match status" value="1"/>
</dbReference>
<evidence type="ECO:0000256" key="1">
    <source>
        <dbReference type="ARBA" id="ARBA00007271"/>
    </source>
</evidence>
<dbReference type="Proteomes" id="UP000653454">
    <property type="component" value="Unassembled WGS sequence"/>
</dbReference>